<dbReference type="InterPro" id="IPR008434">
    <property type="entry name" value="AcsF"/>
</dbReference>
<keyword evidence="5 11" id="KW-0479">Metal-binding</keyword>
<keyword evidence="11" id="KW-0077">Bacteriochlorophyll biosynthesis</keyword>
<dbReference type="GO" id="GO:0036070">
    <property type="term" value="P:light-independent bacteriochlorophyll biosynthetic process"/>
    <property type="evidence" value="ECO:0007669"/>
    <property type="project" value="UniProtKB-UniRule"/>
</dbReference>
<reference evidence="13 14" key="1">
    <citation type="submission" date="2019-07" db="EMBL/GenBank/DDBJ databases">
        <title>Whole genome shotgun sequence of Novosphingobium sediminis NBRC 106119.</title>
        <authorList>
            <person name="Hosoyama A."/>
            <person name="Uohara A."/>
            <person name="Ohji S."/>
            <person name="Ichikawa N."/>
        </authorList>
    </citation>
    <scope>NUCLEOTIDE SEQUENCE [LARGE SCALE GENOMIC DNA]</scope>
    <source>
        <strain evidence="13 14">NBRC 106119</strain>
    </source>
</reference>
<dbReference type="GO" id="GO:0005506">
    <property type="term" value="F:iron ion binding"/>
    <property type="evidence" value="ECO:0007669"/>
    <property type="project" value="UniProtKB-UniRule"/>
</dbReference>
<evidence type="ECO:0000256" key="9">
    <source>
        <dbReference type="ARBA" id="ARBA00023171"/>
    </source>
</evidence>
<evidence type="ECO:0000256" key="8">
    <source>
        <dbReference type="ARBA" id="ARBA00023004"/>
    </source>
</evidence>
<dbReference type="InterPro" id="IPR009078">
    <property type="entry name" value="Ferritin-like_SF"/>
</dbReference>
<evidence type="ECO:0000256" key="7">
    <source>
        <dbReference type="ARBA" id="ARBA00023002"/>
    </source>
</evidence>
<evidence type="ECO:0000256" key="6">
    <source>
        <dbReference type="ARBA" id="ARBA00022857"/>
    </source>
</evidence>
<comment type="similarity">
    <text evidence="3 11">Belongs to the AcsF family.</text>
</comment>
<evidence type="ECO:0000256" key="3">
    <source>
        <dbReference type="ARBA" id="ARBA00006550"/>
    </source>
</evidence>
<dbReference type="UniPathway" id="UPA00671"/>
<evidence type="ECO:0000259" key="12">
    <source>
        <dbReference type="Pfam" id="PF02915"/>
    </source>
</evidence>
<keyword evidence="7 11" id="KW-0560">Oxidoreductase</keyword>
<comment type="pathway">
    <text evidence="2">Porphyrin-containing compound metabolism; chlorophyll biosynthesis.</text>
</comment>
<keyword evidence="6 11" id="KW-0521">NADP</keyword>
<organism evidence="13 14">
    <name type="scientific">Novosphingobium sediminis</name>
    <dbReference type="NCBI Taxonomy" id="707214"/>
    <lineage>
        <taxon>Bacteria</taxon>
        <taxon>Pseudomonadati</taxon>
        <taxon>Pseudomonadota</taxon>
        <taxon>Alphaproteobacteria</taxon>
        <taxon>Sphingomonadales</taxon>
        <taxon>Sphingomonadaceae</taxon>
        <taxon>Novosphingobium</taxon>
    </lineage>
</organism>
<dbReference type="GO" id="GO:0015979">
    <property type="term" value="P:photosynthesis"/>
    <property type="evidence" value="ECO:0007669"/>
    <property type="project" value="UniProtKB-UniRule"/>
</dbReference>
<dbReference type="Pfam" id="PF02915">
    <property type="entry name" value="Rubrerythrin"/>
    <property type="match status" value="1"/>
</dbReference>
<evidence type="ECO:0000256" key="1">
    <source>
        <dbReference type="ARBA" id="ARBA00001962"/>
    </source>
</evidence>
<evidence type="ECO:0000313" key="13">
    <source>
        <dbReference type="EMBL" id="GEN98973.1"/>
    </source>
</evidence>
<dbReference type="Gene3D" id="1.20.5.420">
    <property type="entry name" value="Immunoglobulin FC, subunit C"/>
    <property type="match status" value="1"/>
</dbReference>
<dbReference type="InterPro" id="IPR003251">
    <property type="entry name" value="Rr_diiron-bd_dom"/>
</dbReference>
<keyword evidence="8 11" id="KW-0408">Iron</keyword>
<comment type="function">
    <text evidence="11">Catalyzes the formation of the isocyclic ring in chlorophyll biosynthesis. Mediates the cyclase reaction, which results in the formation of divinylprotochlorophyllide (Pchlide) characteristic of all chlorophylls from magnesium-protoporphyrin IX 13-monomethyl ester (MgPMME).</text>
</comment>
<dbReference type="AlphaFoldDB" id="A0A512AH01"/>
<keyword evidence="9 11" id="KW-0149">Chlorophyll biosynthesis</keyword>
<dbReference type="GO" id="GO:0048529">
    <property type="term" value="F:magnesium-protoporphyrin IX monomethyl ester (oxidative) cyclase activity"/>
    <property type="evidence" value="ECO:0007669"/>
    <property type="project" value="UniProtKB-UniRule"/>
</dbReference>
<dbReference type="NCBIfam" id="NF010172">
    <property type="entry name" value="PRK13654.1"/>
    <property type="match status" value="1"/>
</dbReference>
<comment type="caution">
    <text evidence="13">The sequence shown here is derived from an EMBL/GenBank/DDBJ whole genome shotgun (WGS) entry which is preliminary data.</text>
</comment>
<comment type="cofactor">
    <cofactor evidence="1 11">
        <name>Fe cation</name>
        <dbReference type="ChEBI" id="CHEBI:24875"/>
    </cofactor>
</comment>
<evidence type="ECO:0000256" key="4">
    <source>
        <dbReference type="ARBA" id="ARBA00022531"/>
    </source>
</evidence>
<dbReference type="Proteomes" id="UP000321464">
    <property type="component" value="Unassembled WGS sequence"/>
</dbReference>
<dbReference type="NCBIfam" id="TIGR02029">
    <property type="entry name" value="AcsF"/>
    <property type="match status" value="1"/>
</dbReference>
<name>A0A512AH01_9SPHN</name>
<dbReference type="EC" id="1.14.13.81" evidence="11"/>
<keyword evidence="4 11" id="KW-0602">Photosynthesis</keyword>
<evidence type="ECO:0000313" key="14">
    <source>
        <dbReference type="Proteomes" id="UP000321464"/>
    </source>
</evidence>
<evidence type="ECO:0000256" key="2">
    <source>
        <dbReference type="ARBA" id="ARBA00005173"/>
    </source>
</evidence>
<evidence type="ECO:0000256" key="11">
    <source>
        <dbReference type="HAMAP-Rule" id="MF_01840"/>
    </source>
</evidence>
<dbReference type="PANTHER" id="PTHR31053:SF2">
    <property type="entry name" value="MAGNESIUM-PROTOPORPHYRIN IX MONOMETHYL ESTER [OXIDATIVE] CYCLASE, CHLOROPLASTIC"/>
    <property type="match status" value="1"/>
</dbReference>
<gene>
    <name evidence="11 13" type="primary">acsF</name>
    <name evidence="13" type="ORF">NSE01_08060</name>
</gene>
<evidence type="ECO:0000256" key="10">
    <source>
        <dbReference type="ARBA" id="ARBA00049231"/>
    </source>
</evidence>
<comment type="pathway">
    <text evidence="11">Porphyrin-containing compound metabolism; bacteriochlorophyll biosynthesis (light-independent).</text>
</comment>
<feature type="domain" description="Rubrerythrin diiron-binding" evidence="12">
    <location>
        <begin position="111"/>
        <end position="241"/>
    </location>
</feature>
<comment type="catalytic activity">
    <reaction evidence="10 11">
        <text>Mg-protoporphyrin IX 13-monomethyl ester + 3 NADPH + 3 O2 + 2 H(+) = 3,8-divinyl protochlorophyllide a + 3 NADP(+) + 5 H2O</text>
        <dbReference type="Rhea" id="RHEA:33235"/>
        <dbReference type="ChEBI" id="CHEBI:15377"/>
        <dbReference type="ChEBI" id="CHEBI:15378"/>
        <dbReference type="ChEBI" id="CHEBI:15379"/>
        <dbReference type="ChEBI" id="CHEBI:57783"/>
        <dbReference type="ChEBI" id="CHEBI:58349"/>
        <dbReference type="ChEBI" id="CHEBI:58632"/>
        <dbReference type="ChEBI" id="CHEBI:60491"/>
        <dbReference type="EC" id="1.14.13.81"/>
    </reaction>
</comment>
<accession>A0A512AH01</accession>
<evidence type="ECO:0000256" key="5">
    <source>
        <dbReference type="ARBA" id="ARBA00022723"/>
    </source>
</evidence>
<dbReference type="CDD" id="cd01047">
    <property type="entry name" value="ACSF"/>
    <property type="match status" value="1"/>
</dbReference>
<dbReference type="UniPathway" id="UPA00668"/>
<dbReference type="EMBL" id="BJYR01000005">
    <property type="protein sequence ID" value="GEN98973.1"/>
    <property type="molecule type" value="Genomic_DNA"/>
</dbReference>
<dbReference type="HAMAP" id="MF_01840">
    <property type="entry name" value="AcsF"/>
    <property type="match status" value="1"/>
</dbReference>
<dbReference type="PANTHER" id="PTHR31053">
    <property type="entry name" value="MAGNESIUM-PROTOPORPHYRIN IX MONOMETHYL ESTER [OXIDATIVE] CYCLASE, CHLOROPLASTIC"/>
    <property type="match status" value="1"/>
</dbReference>
<keyword evidence="14" id="KW-1185">Reference proteome</keyword>
<protein>
    <recommendedName>
        <fullName evidence="11">Aerobic magnesium-protoporphyrin IX monomethyl ester [oxidative] cyclase</fullName>
        <shortName evidence="11">Aerobic Mg-protoporphyrin IX monomethyl ester oxidative cyclase</shortName>
        <ecNumber evidence="11">1.14.13.81</ecNumber>
    </recommendedName>
</protein>
<proteinExistence type="inferred from homology"/>
<dbReference type="SUPFAM" id="SSF47240">
    <property type="entry name" value="Ferritin-like"/>
    <property type="match status" value="1"/>
</dbReference>
<sequence length="379" mass="43628">MNAPTTIDPKSSAHEEFSRAAAAAGLDFDNGSSGKVDTMAMARAETVLSPRFYTTDFNALDAIDVNPVRREWDDLIAEMQADRNKLHFKRTESFEGIIEGLEPELREEFTDFLVSSMTSEFSGCVLYSEMARRTRNPDMKMLFKLLARDESRHAGFINETLKDAGIGVDLGFLTKSKKYTYFRPKFIWYAVYLSEKIGYARYITIFRHLAKHPEHRFHPIFSWFEEWCNDEFRHGEAFALLMRADPKLLTGLNRLWIRFFLLSVYATMYVRDHARPVFHKALGVDPTEYDYKVFSVCTTITRQVFPIELETDHPAFRRRMDDLLNASNRIAAGKARGGLVGTVQRYLGVASAGLAFARMYFHRTQENALPATVRMQPSW</sequence>